<dbReference type="PANTHER" id="PTHR48475">
    <property type="entry name" value="RIBONUCLEASE H"/>
    <property type="match status" value="1"/>
</dbReference>
<dbReference type="Gramene" id="CDY67014">
    <property type="protein sequence ID" value="CDY67014"/>
    <property type="gene ID" value="GSBRNA2T00057848001"/>
</dbReference>
<dbReference type="GO" id="GO:0003676">
    <property type="term" value="F:nucleic acid binding"/>
    <property type="evidence" value="ECO:0007669"/>
    <property type="project" value="InterPro"/>
</dbReference>
<dbReference type="InterPro" id="IPR036397">
    <property type="entry name" value="RNaseH_sf"/>
</dbReference>
<dbReference type="PaxDb" id="3708-A0A078JJS1"/>
<proteinExistence type="predicted"/>
<evidence type="ECO:0000256" key="1">
    <source>
        <dbReference type="SAM" id="MobiDB-lite"/>
    </source>
</evidence>
<accession>A0A078JJS1</accession>
<dbReference type="PANTHER" id="PTHR48475:SF2">
    <property type="entry name" value="RIBONUCLEASE H"/>
    <property type="match status" value="1"/>
</dbReference>
<feature type="region of interest" description="Disordered" evidence="1">
    <location>
        <begin position="23"/>
        <end position="50"/>
    </location>
</feature>
<sequence>MSQQKLDSRRQQNTAVCSLQSLSVPGREWGGGGRSLDSNSSTGSTKSESNLSVGFPNSFSAPALFGPAQFSYPSVQCTGLISWREKPKCSCLVVVRRLDAFPSLPGIVPHRKKERGAPARAIGARTTTPNVTHPPPTYRLGGTSEIQLRKKSVAAAPLRRGLMNFTEEPSFFSEAGGTPPRAQSEWALCCGSGALTARLSIKEAESKRKLTRKLEELPFIRFAGAAQHIAGSQRAHTTCLTLRSEGPILRKWKIRLNKSTPRYPQCNGQAETINKTILDRLKKRLEAKKGRWADELVGVLWSHRTTPRRATGETPFALVYGMECMIPAEVEFPGVRRRLLPEREELNDAMLLDDLDLINERRDRALIRIQNYQHATAKYYNSNVRNRRFNQGDLVLRKVFQNTAERNTGKLGANWEGPYKIEKVVRPGSYEIANMQGIKIPRTWNAMHLKK</sequence>
<name>A0A078JJS1_BRANA</name>
<reference evidence="2" key="1">
    <citation type="journal article" date="2014" name="Science">
        <title>Plant genetics. Early allopolyploid evolution in the post-Neolithic Brassica napus oilseed genome.</title>
        <authorList>
            <person name="Chalhoub B."/>
            <person name="Denoeud F."/>
            <person name="Liu S."/>
            <person name="Parkin I.A."/>
            <person name="Tang H."/>
            <person name="Wang X."/>
            <person name="Chiquet J."/>
            <person name="Belcram H."/>
            <person name="Tong C."/>
            <person name="Samans B."/>
            <person name="Correa M."/>
            <person name="Da Silva C."/>
            <person name="Just J."/>
            <person name="Falentin C."/>
            <person name="Koh C.S."/>
            <person name="Le Clainche I."/>
            <person name="Bernard M."/>
            <person name="Bento P."/>
            <person name="Noel B."/>
            <person name="Labadie K."/>
            <person name="Alberti A."/>
            <person name="Charles M."/>
            <person name="Arnaud D."/>
            <person name="Guo H."/>
            <person name="Daviaud C."/>
            <person name="Alamery S."/>
            <person name="Jabbari K."/>
            <person name="Zhao M."/>
            <person name="Edger P.P."/>
            <person name="Chelaifa H."/>
            <person name="Tack D."/>
            <person name="Lassalle G."/>
            <person name="Mestiri I."/>
            <person name="Schnel N."/>
            <person name="Le Paslier M.C."/>
            <person name="Fan G."/>
            <person name="Renault V."/>
            <person name="Bayer P.E."/>
            <person name="Golicz A.A."/>
            <person name="Manoli S."/>
            <person name="Lee T.H."/>
            <person name="Thi V.H."/>
            <person name="Chalabi S."/>
            <person name="Hu Q."/>
            <person name="Fan C."/>
            <person name="Tollenaere R."/>
            <person name="Lu Y."/>
            <person name="Battail C."/>
            <person name="Shen J."/>
            <person name="Sidebottom C.H."/>
            <person name="Wang X."/>
            <person name="Canaguier A."/>
            <person name="Chauveau A."/>
            <person name="Berard A."/>
            <person name="Deniot G."/>
            <person name="Guan M."/>
            <person name="Liu Z."/>
            <person name="Sun F."/>
            <person name="Lim Y.P."/>
            <person name="Lyons E."/>
            <person name="Town C.D."/>
            <person name="Bancroft I."/>
            <person name="Wang X."/>
            <person name="Meng J."/>
            <person name="Ma J."/>
            <person name="Pires J.C."/>
            <person name="King G.J."/>
            <person name="Brunel D."/>
            <person name="Delourme R."/>
            <person name="Renard M."/>
            <person name="Aury J.M."/>
            <person name="Adams K.L."/>
            <person name="Batley J."/>
            <person name="Snowdon R.J."/>
            <person name="Tost J."/>
            <person name="Edwards D."/>
            <person name="Zhou Y."/>
            <person name="Hua W."/>
            <person name="Sharpe A.G."/>
            <person name="Paterson A.H."/>
            <person name="Guan C."/>
            <person name="Wincker P."/>
        </authorList>
    </citation>
    <scope>NUCLEOTIDE SEQUENCE [LARGE SCALE GENOMIC DNA]</scope>
</reference>
<feature type="compositionally biased region" description="Low complexity" evidence="1">
    <location>
        <begin position="35"/>
        <end position="50"/>
    </location>
</feature>
<organism evidence="2">
    <name type="scientific">Brassica napus</name>
    <name type="common">Rape</name>
    <dbReference type="NCBI Taxonomy" id="3708"/>
    <lineage>
        <taxon>Eukaryota</taxon>
        <taxon>Viridiplantae</taxon>
        <taxon>Streptophyta</taxon>
        <taxon>Embryophyta</taxon>
        <taxon>Tracheophyta</taxon>
        <taxon>Spermatophyta</taxon>
        <taxon>Magnoliopsida</taxon>
        <taxon>eudicotyledons</taxon>
        <taxon>Gunneridae</taxon>
        <taxon>Pentapetalae</taxon>
        <taxon>rosids</taxon>
        <taxon>malvids</taxon>
        <taxon>Brassicales</taxon>
        <taxon>Brassicaceae</taxon>
        <taxon>Brassiceae</taxon>
        <taxon>Brassica</taxon>
    </lineage>
</organism>
<gene>
    <name evidence="2" type="primary">BnaUnng01810D</name>
    <name evidence="2" type="ORF">GSBRNA2T00057848001</name>
</gene>
<dbReference type="SUPFAM" id="SSF53098">
    <property type="entry name" value="Ribonuclease H-like"/>
    <property type="match status" value="1"/>
</dbReference>
<dbReference type="AlphaFoldDB" id="A0A078JJS1"/>
<evidence type="ECO:0000313" key="2">
    <source>
        <dbReference type="EMBL" id="CDY67014.1"/>
    </source>
</evidence>
<dbReference type="InterPro" id="IPR012337">
    <property type="entry name" value="RNaseH-like_sf"/>
</dbReference>
<dbReference type="EMBL" id="LK035673">
    <property type="protein sequence ID" value="CDY67014.1"/>
    <property type="molecule type" value="Genomic_DNA"/>
</dbReference>
<feature type="non-terminal residue" evidence="2">
    <location>
        <position position="451"/>
    </location>
</feature>
<reference evidence="2" key="2">
    <citation type="submission" date="2014-06" db="EMBL/GenBank/DDBJ databases">
        <authorList>
            <person name="Genoscope - CEA"/>
        </authorList>
    </citation>
    <scope>NUCLEOTIDE SEQUENCE</scope>
</reference>
<dbReference type="Gene3D" id="3.30.420.10">
    <property type="entry name" value="Ribonuclease H-like superfamily/Ribonuclease H"/>
    <property type="match status" value="1"/>
</dbReference>
<protein>
    <submittedName>
        <fullName evidence="2">BnaUnng01810D protein</fullName>
    </submittedName>
</protein>